<dbReference type="AlphaFoldDB" id="A0AAN7H0R2"/>
<name>A0AAN7H0R2_9MYRT</name>
<evidence type="ECO:0000313" key="2">
    <source>
        <dbReference type="Proteomes" id="UP001345219"/>
    </source>
</evidence>
<dbReference type="EMBL" id="JAXIOK010000018">
    <property type="protein sequence ID" value="KAK4749910.1"/>
    <property type="molecule type" value="Genomic_DNA"/>
</dbReference>
<keyword evidence="2" id="KW-1185">Reference proteome</keyword>
<accession>A0AAN7H0R2</accession>
<protein>
    <submittedName>
        <fullName evidence="1">Uncharacterized protein</fullName>
    </submittedName>
</protein>
<evidence type="ECO:0000313" key="1">
    <source>
        <dbReference type="EMBL" id="KAK4749910.1"/>
    </source>
</evidence>
<comment type="caution">
    <text evidence="1">The sequence shown here is derived from an EMBL/GenBank/DDBJ whole genome shotgun (WGS) entry which is preliminary data.</text>
</comment>
<proteinExistence type="predicted"/>
<organism evidence="1 2">
    <name type="scientific">Trapa incisa</name>
    <dbReference type="NCBI Taxonomy" id="236973"/>
    <lineage>
        <taxon>Eukaryota</taxon>
        <taxon>Viridiplantae</taxon>
        <taxon>Streptophyta</taxon>
        <taxon>Embryophyta</taxon>
        <taxon>Tracheophyta</taxon>
        <taxon>Spermatophyta</taxon>
        <taxon>Magnoliopsida</taxon>
        <taxon>eudicotyledons</taxon>
        <taxon>Gunneridae</taxon>
        <taxon>Pentapetalae</taxon>
        <taxon>rosids</taxon>
        <taxon>malvids</taxon>
        <taxon>Myrtales</taxon>
        <taxon>Lythraceae</taxon>
        <taxon>Trapa</taxon>
    </lineage>
</organism>
<gene>
    <name evidence="1" type="ORF">SAY87_027359</name>
</gene>
<dbReference type="Proteomes" id="UP001345219">
    <property type="component" value="Chromosome 21"/>
</dbReference>
<sequence length="123" mass="13843">MAEFLPDLDDGELWVPSDIFVNDVVANNCCRNSRLSPRLFLSLDEFSRSFSSTLSQLPPRPYVDYSPLLGFGLSHNYFQVSLLLSPSVCLYARSHFGIMHELVCPIHPPSHRICISRDCVAAI</sequence>
<reference evidence="1 2" key="1">
    <citation type="journal article" date="2023" name="Hortic Res">
        <title>Pangenome of water caltrop reveals structural variations and asymmetric subgenome divergence after allopolyploidization.</title>
        <authorList>
            <person name="Zhang X."/>
            <person name="Chen Y."/>
            <person name="Wang L."/>
            <person name="Yuan Y."/>
            <person name="Fang M."/>
            <person name="Shi L."/>
            <person name="Lu R."/>
            <person name="Comes H.P."/>
            <person name="Ma Y."/>
            <person name="Chen Y."/>
            <person name="Huang G."/>
            <person name="Zhou Y."/>
            <person name="Zheng Z."/>
            <person name="Qiu Y."/>
        </authorList>
    </citation>
    <scope>NUCLEOTIDE SEQUENCE [LARGE SCALE GENOMIC DNA]</scope>
    <source>
        <tissue evidence="1">Roots</tissue>
    </source>
</reference>